<name>A0A5S9QZ25_9GAMM</name>
<keyword evidence="1" id="KW-0472">Membrane</keyword>
<feature type="transmembrane region" description="Helical" evidence="1">
    <location>
        <begin position="6"/>
        <end position="24"/>
    </location>
</feature>
<dbReference type="EMBL" id="CACSIO010000062">
    <property type="protein sequence ID" value="CAA0125623.1"/>
    <property type="molecule type" value="Genomic_DNA"/>
</dbReference>
<accession>A0A5S9QZ25</accession>
<evidence type="ECO:0000256" key="1">
    <source>
        <dbReference type="SAM" id="Phobius"/>
    </source>
</evidence>
<evidence type="ECO:0000313" key="3">
    <source>
        <dbReference type="Proteomes" id="UP000441399"/>
    </source>
</evidence>
<gene>
    <name evidence="2" type="ORF">OPDIPICF_03509</name>
</gene>
<feature type="transmembrane region" description="Helical" evidence="1">
    <location>
        <begin position="36"/>
        <end position="57"/>
    </location>
</feature>
<keyword evidence="3" id="KW-1185">Reference proteome</keyword>
<dbReference type="Proteomes" id="UP000441399">
    <property type="component" value="Unassembled WGS sequence"/>
</dbReference>
<protein>
    <submittedName>
        <fullName evidence="2">Uncharacterized protein</fullName>
    </submittedName>
</protein>
<evidence type="ECO:0000313" key="2">
    <source>
        <dbReference type="EMBL" id="CAA0125623.1"/>
    </source>
</evidence>
<organism evidence="2 3">
    <name type="scientific">BD1-7 clade bacterium</name>
    <dbReference type="NCBI Taxonomy" id="2029982"/>
    <lineage>
        <taxon>Bacteria</taxon>
        <taxon>Pseudomonadati</taxon>
        <taxon>Pseudomonadota</taxon>
        <taxon>Gammaproteobacteria</taxon>
        <taxon>Cellvibrionales</taxon>
        <taxon>Spongiibacteraceae</taxon>
        <taxon>BD1-7 clade</taxon>
    </lineage>
</organism>
<proteinExistence type="predicted"/>
<dbReference type="OrthoDB" id="9870036at2"/>
<sequence>MLTTTLFFAFVIVLNTYATARLFNGARGNTWKRQRLLAFIWAAPVVGAAASMLQQPILIPISHSND</sequence>
<keyword evidence="1" id="KW-1133">Transmembrane helix</keyword>
<reference evidence="2 3" key="1">
    <citation type="submission" date="2019-11" db="EMBL/GenBank/DDBJ databases">
        <authorList>
            <person name="Holert J."/>
        </authorList>
    </citation>
    <scope>NUCLEOTIDE SEQUENCE [LARGE SCALE GENOMIC DNA]</scope>
    <source>
        <strain evidence="2">SB11_3</strain>
    </source>
</reference>
<dbReference type="AlphaFoldDB" id="A0A5S9QZ25"/>
<keyword evidence="1" id="KW-0812">Transmembrane</keyword>